<dbReference type="Proteomes" id="UP000229757">
    <property type="component" value="Chromosome"/>
</dbReference>
<protein>
    <submittedName>
        <fullName evidence="2">Uncharacterized protein</fullName>
    </submittedName>
</protein>
<sequence>MAENMNRKWAPALEKIKSILKFVIILCVIAFTPYCVVMVANINEQEYKDIDYKKYIISPSEFGFEFDLPKKNYREVSLLFDGLTERDIDVLYSPYMRSNRVFEGDRIQAQVICDVGHGLDETFSMRSQRLEKNRTRIKHILVGEWKKKRCKGSGVIYSDAMSEGLFNKMRVVVDRGDMVLGLDLRGNFIYGVFAALFYIFTLIRIYFIYYFFGLFETIKEVF</sequence>
<keyword evidence="3" id="KW-1185">Reference proteome</keyword>
<reference evidence="2 3" key="1">
    <citation type="journal article" date="2017" name="Environ. Microbiol.">
        <title>Genomic and physiological analyses of 'Reinekea forsetii' reveal a versatile opportunistic lifestyle during spring algae blooms.</title>
        <authorList>
            <person name="Avci B."/>
            <person name="Hahnke R.L."/>
            <person name="Chafee M."/>
            <person name="Fischer T."/>
            <person name="Gruber-Vodicka H."/>
            <person name="Tegetmeyer H.E."/>
            <person name="Harder J."/>
            <person name="Fuchs B.M."/>
            <person name="Amann R.I."/>
            <person name="Teeling H."/>
        </authorList>
    </citation>
    <scope>NUCLEOTIDE SEQUENCE [LARGE SCALE GENOMIC DNA]</scope>
    <source>
        <strain evidence="2 3">Hel1_31_D35</strain>
    </source>
</reference>
<dbReference type="AlphaFoldDB" id="A0A2K8KVQ1"/>
<keyword evidence="1" id="KW-1133">Transmembrane helix</keyword>
<keyword evidence="1" id="KW-0472">Membrane</keyword>
<name>A0A2K8KVQ1_9GAMM</name>
<evidence type="ECO:0000313" key="3">
    <source>
        <dbReference type="Proteomes" id="UP000229757"/>
    </source>
</evidence>
<organism evidence="2 3">
    <name type="scientific">Reinekea forsetii</name>
    <dbReference type="NCBI Taxonomy" id="1336806"/>
    <lineage>
        <taxon>Bacteria</taxon>
        <taxon>Pseudomonadati</taxon>
        <taxon>Pseudomonadota</taxon>
        <taxon>Gammaproteobacteria</taxon>
        <taxon>Oceanospirillales</taxon>
        <taxon>Saccharospirillaceae</taxon>
        <taxon>Reinekea</taxon>
    </lineage>
</organism>
<accession>A0A2K8KVQ1</accession>
<keyword evidence="1" id="KW-0812">Transmembrane</keyword>
<dbReference type="KEGG" id="rfo:REIFOR_02948"/>
<feature type="transmembrane region" description="Helical" evidence="1">
    <location>
        <begin position="20"/>
        <end position="42"/>
    </location>
</feature>
<evidence type="ECO:0000256" key="1">
    <source>
        <dbReference type="SAM" id="Phobius"/>
    </source>
</evidence>
<proteinExistence type="predicted"/>
<evidence type="ECO:0000313" key="2">
    <source>
        <dbReference type="EMBL" id="ATX78069.1"/>
    </source>
</evidence>
<dbReference type="RefSeq" id="WP_100258281.1">
    <property type="nucleotide sequence ID" value="NZ_CP011797.1"/>
</dbReference>
<gene>
    <name evidence="2" type="ORF">REIFOR_02948</name>
</gene>
<feature type="transmembrane region" description="Helical" evidence="1">
    <location>
        <begin position="188"/>
        <end position="212"/>
    </location>
</feature>
<dbReference type="EMBL" id="CP011797">
    <property type="protein sequence ID" value="ATX78069.1"/>
    <property type="molecule type" value="Genomic_DNA"/>
</dbReference>